<evidence type="ECO:0000256" key="2">
    <source>
        <dbReference type="ARBA" id="ARBA00004496"/>
    </source>
</evidence>
<dbReference type="GO" id="GO:0003755">
    <property type="term" value="F:peptidyl-prolyl cis-trans isomerase activity"/>
    <property type="evidence" value="ECO:0007669"/>
    <property type="project" value="UniProtKB-KW"/>
</dbReference>
<evidence type="ECO:0000256" key="8">
    <source>
        <dbReference type="ARBA" id="ARBA00023235"/>
    </source>
</evidence>
<dbReference type="SUPFAM" id="SSF54534">
    <property type="entry name" value="FKBP-like"/>
    <property type="match status" value="1"/>
</dbReference>
<sequence length="50" mass="5300">MQLQARTPQGEVALIVTAIDDQAVTVDANHPLAGKDLVFDIEVVDIVKAA</sequence>
<keyword evidence="7" id="KW-0143">Chaperone</keyword>
<dbReference type="Proteomes" id="UP000246352">
    <property type="component" value="Unassembled WGS sequence"/>
</dbReference>
<comment type="subcellular location">
    <subcellularLocation>
        <location evidence="2">Cytoplasm</location>
    </subcellularLocation>
</comment>
<evidence type="ECO:0000313" key="10">
    <source>
        <dbReference type="Proteomes" id="UP000246352"/>
    </source>
</evidence>
<protein>
    <recommendedName>
        <fullName evidence="4">peptidylprolyl isomerase</fullName>
        <ecNumber evidence="4">5.2.1.8</ecNumber>
    </recommendedName>
</protein>
<reference evidence="9 10" key="1">
    <citation type="submission" date="2018-05" db="EMBL/GenBank/DDBJ databases">
        <title>Genomic Encyclopedia of Type Strains, Phase IV (KMG-IV): sequencing the most valuable type-strain genomes for metagenomic binning, comparative biology and taxonomic classification.</title>
        <authorList>
            <person name="Goeker M."/>
        </authorList>
    </citation>
    <scope>NUCLEOTIDE SEQUENCE [LARGE SCALE GENOMIC DNA]</scope>
    <source>
        <strain evidence="9 10">DSM 16791</strain>
    </source>
</reference>
<name>A0A317PJR3_9HYPH</name>
<keyword evidence="6" id="KW-0697">Rotamase</keyword>
<comment type="caution">
    <text evidence="9">The sequence shown here is derived from an EMBL/GenBank/DDBJ whole genome shotgun (WGS) entry which is preliminary data.</text>
</comment>
<dbReference type="GO" id="GO:0005737">
    <property type="term" value="C:cytoplasm"/>
    <property type="evidence" value="ECO:0007669"/>
    <property type="project" value="UniProtKB-SubCell"/>
</dbReference>
<evidence type="ECO:0000256" key="5">
    <source>
        <dbReference type="ARBA" id="ARBA00022490"/>
    </source>
</evidence>
<comment type="catalytic activity">
    <reaction evidence="1">
        <text>[protein]-peptidylproline (omega=180) = [protein]-peptidylproline (omega=0)</text>
        <dbReference type="Rhea" id="RHEA:16237"/>
        <dbReference type="Rhea" id="RHEA-COMP:10747"/>
        <dbReference type="Rhea" id="RHEA-COMP:10748"/>
        <dbReference type="ChEBI" id="CHEBI:83833"/>
        <dbReference type="ChEBI" id="CHEBI:83834"/>
        <dbReference type="EC" id="5.2.1.8"/>
    </reaction>
</comment>
<evidence type="ECO:0000256" key="6">
    <source>
        <dbReference type="ARBA" id="ARBA00023110"/>
    </source>
</evidence>
<dbReference type="Gene3D" id="2.40.10.330">
    <property type="match status" value="1"/>
</dbReference>
<evidence type="ECO:0000256" key="1">
    <source>
        <dbReference type="ARBA" id="ARBA00000971"/>
    </source>
</evidence>
<gene>
    <name evidence="9" type="ORF">DFR52_103338</name>
</gene>
<dbReference type="PANTHER" id="PTHR47861">
    <property type="entry name" value="FKBP-TYPE PEPTIDYL-PROLYL CIS-TRANS ISOMERASE SLYD"/>
    <property type="match status" value="1"/>
</dbReference>
<organism evidence="9 10">
    <name type="scientific">Hoeflea marina</name>
    <dbReference type="NCBI Taxonomy" id="274592"/>
    <lineage>
        <taxon>Bacteria</taxon>
        <taxon>Pseudomonadati</taxon>
        <taxon>Pseudomonadota</taxon>
        <taxon>Alphaproteobacteria</taxon>
        <taxon>Hyphomicrobiales</taxon>
        <taxon>Rhizobiaceae</taxon>
        <taxon>Hoeflea</taxon>
    </lineage>
</organism>
<proteinExistence type="inferred from homology"/>
<comment type="similarity">
    <text evidence="3">Belongs to the FKBP-type PPIase family.</text>
</comment>
<dbReference type="InterPro" id="IPR048261">
    <property type="entry name" value="SlpA/SlyD-like_ins_sf"/>
</dbReference>
<dbReference type="EC" id="5.2.1.8" evidence="4"/>
<keyword evidence="5" id="KW-0963">Cytoplasm</keyword>
<dbReference type="InterPro" id="IPR046357">
    <property type="entry name" value="PPIase_dom_sf"/>
</dbReference>
<accession>A0A317PJR3</accession>
<dbReference type="AlphaFoldDB" id="A0A317PJR3"/>
<dbReference type="Gene3D" id="3.10.50.40">
    <property type="match status" value="1"/>
</dbReference>
<dbReference type="EMBL" id="QGTR01000003">
    <property type="protein sequence ID" value="PWW00136.1"/>
    <property type="molecule type" value="Genomic_DNA"/>
</dbReference>
<evidence type="ECO:0000256" key="3">
    <source>
        <dbReference type="ARBA" id="ARBA00006577"/>
    </source>
</evidence>
<dbReference type="PANTHER" id="PTHR47861:SF3">
    <property type="entry name" value="FKBP-TYPE PEPTIDYL-PROLYL CIS-TRANS ISOMERASE SLYD"/>
    <property type="match status" value="1"/>
</dbReference>
<evidence type="ECO:0000256" key="4">
    <source>
        <dbReference type="ARBA" id="ARBA00013194"/>
    </source>
</evidence>
<keyword evidence="10" id="KW-1185">Reference proteome</keyword>
<keyword evidence="8" id="KW-0413">Isomerase</keyword>
<evidence type="ECO:0000313" key="9">
    <source>
        <dbReference type="EMBL" id="PWW00136.1"/>
    </source>
</evidence>
<evidence type="ECO:0000256" key="7">
    <source>
        <dbReference type="ARBA" id="ARBA00023186"/>
    </source>
</evidence>